<dbReference type="PANTHER" id="PTHR32401:SF48">
    <property type="entry name" value="LEGUME LECTIN DOMAIN-CONTAINING PROTEIN"/>
    <property type="match status" value="1"/>
</dbReference>
<accession>A0A2G5FCJ6</accession>
<dbReference type="InterPro" id="IPR013320">
    <property type="entry name" value="ConA-like_dom_sf"/>
</dbReference>
<dbReference type="OrthoDB" id="1913956at2759"/>
<dbReference type="CDD" id="cd06899">
    <property type="entry name" value="lectin_legume_LecRK_Arcelin_ConA"/>
    <property type="match status" value="1"/>
</dbReference>
<evidence type="ECO:0000256" key="3">
    <source>
        <dbReference type="SAM" id="Phobius"/>
    </source>
</evidence>
<name>A0A2G5FCJ6_AQUCA</name>
<feature type="domain" description="Legume lectin" evidence="4">
    <location>
        <begin position="6"/>
        <end position="195"/>
    </location>
</feature>
<proteinExistence type="inferred from homology"/>
<keyword evidence="6" id="KW-1185">Reference proteome</keyword>
<evidence type="ECO:0000256" key="1">
    <source>
        <dbReference type="ARBA" id="ARBA00007606"/>
    </source>
</evidence>
<evidence type="ECO:0000313" key="5">
    <source>
        <dbReference type="EMBL" id="PIA65695.1"/>
    </source>
</evidence>
<keyword evidence="3" id="KW-0472">Membrane</keyword>
<dbReference type="Pfam" id="PF00139">
    <property type="entry name" value="Lectin_legB"/>
    <property type="match status" value="1"/>
</dbReference>
<evidence type="ECO:0000256" key="2">
    <source>
        <dbReference type="ARBA" id="ARBA00022734"/>
    </source>
</evidence>
<dbReference type="AlphaFoldDB" id="A0A2G5FCJ6"/>
<dbReference type="EMBL" id="KZ305018">
    <property type="protein sequence ID" value="PIA65695.1"/>
    <property type="molecule type" value="Genomic_DNA"/>
</dbReference>
<feature type="transmembrane region" description="Helical" evidence="3">
    <location>
        <begin position="197"/>
        <end position="217"/>
    </location>
</feature>
<keyword evidence="3" id="KW-1133">Transmembrane helix</keyword>
<dbReference type="STRING" id="218851.A0A2G5FCJ6"/>
<reference evidence="5 6" key="1">
    <citation type="submission" date="2017-09" db="EMBL/GenBank/DDBJ databases">
        <title>WGS assembly of Aquilegia coerulea Goldsmith.</title>
        <authorList>
            <person name="Hodges S."/>
            <person name="Kramer E."/>
            <person name="Nordborg M."/>
            <person name="Tomkins J."/>
            <person name="Borevitz J."/>
            <person name="Derieg N."/>
            <person name="Yan J."/>
            <person name="Mihaltcheva S."/>
            <person name="Hayes R.D."/>
            <person name="Rokhsar D."/>
        </authorList>
    </citation>
    <scope>NUCLEOTIDE SEQUENCE [LARGE SCALE GENOMIC DNA]</scope>
    <source>
        <strain evidence="6">cv. Goldsmith</strain>
    </source>
</reference>
<dbReference type="Proteomes" id="UP000230069">
    <property type="component" value="Unassembled WGS sequence"/>
</dbReference>
<dbReference type="GO" id="GO:0030246">
    <property type="term" value="F:carbohydrate binding"/>
    <property type="evidence" value="ECO:0007669"/>
    <property type="project" value="UniProtKB-KW"/>
</dbReference>
<sequence length="218" mass="24014">MDGTHKQTNIVASFNTSFLINIYRSPNTTAGEGFAFIIAPDLSSPPIASEAQYLGLTNSTFDGLSSNQLVALELDTVKQDFDPDDNHMGLDLNSIRSNTTVSLSNHNIEIAPLNPKNYTVWIQYDGVDKVFKAYMTLEGLPRPAVPLLDIQLNLRDYVNQQSYFGFAASTGNWTQLNCVLGWNLTVQILPQEKDTKWIKILVGVGVPGLLLLLVAILV</sequence>
<keyword evidence="2" id="KW-0430">Lectin</keyword>
<dbReference type="SUPFAM" id="SSF49899">
    <property type="entry name" value="Concanavalin A-like lectins/glucanases"/>
    <property type="match status" value="1"/>
</dbReference>
<evidence type="ECO:0000259" key="4">
    <source>
        <dbReference type="Pfam" id="PF00139"/>
    </source>
</evidence>
<comment type="similarity">
    <text evidence="1">Belongs to the leguminous lectin family.</text>
</comment>
<keyword evidence="3" id="KW-0812">Transmembrane</keyword>
<dbReference type="InterPro" id="IPR050258">
    <property type="entry name" value="Leguminous_Lectin"/>
</dbReference>
<organism evidence="5 6">
    <name type="scientific">Aquilegia coerulea</name>
    <name type="common">Rocky mountain columbine</name>
    <dbReference type="NCBI Taxonomy" id="218851"/>
    <lineage>
        <taxon>Eukaryota</taxon>
        <taxon>Viridiplantae</taxon>
        <taxon>Streptophyta</taxon>
        <taxon>Embryophyta</taxon>
        <taxon>Tracheophyta</taxon>
        <taxon>Spermatophyta</taxon>
        <taxon>Magnoliopsida</taxon>
        <taxon>Ranunculales</taxon>
        <taxon>Ranunculaceae</taxon>
        <taxon>Thalictroideae</taxon>
        <taxon>Aquilegia</taxon>
    </lineage>
</organism>
<dbReference type="InParanoid" id="A0A2G5FCJ6"/>
<dbReference type="Gene3D" id="2.60.120.200">
    <property type="match status" value="1"/>
</dbReference>
<protein>
    <recommendedName>
        <fullName evidence="4">Legume lectin domain-containing protein</fullName>
    </recommendedName>
</protein>
<dbReference type="PANTHER" id="PTHR32401">
    <property type="entry name" value="CONCANAVALIN A-LIKE LECTIN FAMILY PROTEIN"/>
    <property type="match status" value="1"/>
</dbReference>
<gene>
    <name evidence="5" type="ORF">AQUCO_00100889v1</name>
</gene>
<evidence type="ECO:0000313" key="6">
    <source>
        <dbReference type="Proteomes" id="UP000230069"/>
    </source>
</evidence>
<dbReference type="InterPro" id="IPR001220">
    <property type="entry name" value="Legume_lectin_dom"/>
</dbReference>